<dbReference type="AlphaFoldDB" id="A0A6M3LSX1"/>
<name>A0A6M3LSX1_9ZZZZ</name>
<dbReference type="EMBL" id="MT143369">
    <property type="protein sequence ID" value="QJA96081.1"/>
    <property type="molecule type" value="Genomic_DNA"/>
</dbReference>
<proteinExistence type="predicted"/>
<sequence>MTEELAKLRPIGTVFDLDFPPDLSTTDGWKTITYRVKAHVEVSRFKGDNIGRLAEEIEQVEIKEFFATQKWFPGNQFIWEKGESV</sequence>
<protein>
    <submittedName>
        <fullName evidence="1">Uncharacterized protein</fullName>
    </submittedName>
</protein>
<organism evidence="1">
    <name type="scientific">viral metagenome</name>
    <dbReference type="NCBI Taxonomy" id="1070528"/>
    <lineage>
        <taxon>unclassified sequences</taxon>
        <taxon>metagenomes</taxon>
        <taxon>organismal metagenomes</taxon>
    </lineage>
</organism>
<evidence type="ECO:0000313" key="1">
    <source>
        <dbReference type="EMBL" id="QJA96081.1"/>
    </source>
</evidence>
<gene>
    <name evidence="1" type="ORF">MM415B04941_0001</name>
</gene>
<reference evidence="1" key="1">
    <citation type="submission" date="2020-03" db="EMBL/GenBank/DDBJ databases">
        <title>The deep terrestrial virosphere.</title>
        <authorList>
            <person name="Holmfeldt K."/>
            <person name="Nilsson E."/>
            <person name="Simone D."/>
            <person name="Lopez-Fernandez M."/>
            <person name="Wu X."/>
            <person name="de Brujin I."/>
            <person name="Lundin D."/>
            <person name="Andersson A."/>
            <person name="Bertilsson S."/>
            <person name="Dopson M."/>
        </authorList>
    </citation>
    <scope>NUCLEOTIDE SEQUENCE</scope>
    <source>
        <strain evidence="1">MM415B04941</strain>
    </source>
</reference>
<accession>A0A6M3LSX1</accession>